<reference evidence="1 2" key="1">
    <citation type="journal article" date="2019" name="ISME J.">
        <title>Isolation and characterization of a thermophilic sulfur- and iron-reducing thaumarchaeote from a terrestrial acidic hot spring.</title>
        <authorList>
            <person name="Kato S."/>
            <person name="Itoh T."/>
            <person name="Yuki M."/>
            <person name="Nagamori M."/>
            <person name="Ohnishi M."/>
            <person name="Uematsu K."/>
            <person name="Suzuki K."/>
            <person name="Takashina T."/>
            <person name="Ohkuma M."/>
        </authorList>
    </citation>
    <scope>NUCLEOTIDE SEQUENCE [LARGE SCALE GENOMIC DNA]</scope>
    <source>
        <strain evidence="1 2">NAS-02</strain>
    </source>
</reference>
<dbReference type="EMBL" id="AP018732">
    <property type="protein sequence ID" value="BBE42112.1"/>
    <property type="molecule type" value="Genomic_DNA"/>
</dbReference>
<accession>A0A4P2VE45</accession>
<evidence type="ECO:0000313" key="2">
    <source>
        <dbReference type="Proteomes" id="UP000509448"/>
    </source>
</evidence>
<keyword evidence="2" id="KW-1185">Reference proteome</keyword>
<evidence type="ECO:0000313" key="1">
    <source>
        <dbReference type="EMBL" id="BBE42112.1"/>
    </source>
</evidence>
<name>A0A4P2VE45_9ARCH</name>
<organism evidence="1 2">
    <name type="scientific">Conexivisphaera calida</name>
    <dbReference type="NCBI Taxonomy" id="1874277"/>
    <lineage>
        <taxon>Archaea</taxon>
        <taxon>Nitrososphaerota</taxon>
        <taxon>Conexivisphaeria</taxon>
        <taxon>Conexivisphaerales</taxon>
        <taxon>Conexivisphaeraceae</taxon>
        <taxon>Conexivisphaera</taxon>
    </lineage>
</organism>
<dbReference type="AlphaFoldDB" id="A0A4P2VE45"/>
<gene>
    <name evidence="1" type="ORF">NAS2_0723</name>
</gene>
<dbReference type="GeneID" id="55584537"/>
<protein>
    <submittedName>
        <fullName evidence="1">Uncharacterized protein</fullName>
    </submittedName>
</protein>
<dbReference type="Proteomes" id="UP000509448">
    <property type="component" value="Chromosome"/>
</dbReference>
<proteinExistence type="predicted"/>
<sequence length="218" mass="25026">MHKIYIIAEDTYGCDFLLRVVDRMRKERVLREELVISRCRHLSVLRNRKVGRVAKAALLDEEDDKVLIVVDADGRRREDVEKDVMPFVSDGVRSGGVDERKVKDVMDRVKLVIFSQEAEEWVVASMGRGFTDGKPSEFLRRTEARGYEKSDLPRYAESLDLWALRKKVPSFSDFIGALDDPRGECACSQDPSSPPQIYGAMWFDAPKRRRPHDPLTLP</sequence>
<dbReference type="OrthoDB" id="378372at2157"/>
<dbReference type="RefSeq" id="WP_174448380.1">
    <property type="nucleotide sequence ID" value="NZ_AP018732.1"/>
</dbReference>
<dbReference type="KEGG" id="ccai:NAS2_0723"/>